<feature type="region of interest" description="Disordered" evidence="2">
    <location>
        <begin position="170"/>
        <end position="199"/>
    </location>
</feature>
<accession>A0A835G0H6</accession>
<feature type="domain" description="Disease resistance R13L4/SHOC-2-like LRR" evidence="3">
    <location>
        <begin position="5"/>
        <end position="100"/>
    </location>
</feature>
<evidence type="ECO:0000256" key="2">
    <source>
        <dbReference type="SAM" id="MobiDB-lite"/>
    </source>
</evidence>
<dbReference type="EMBL" id="JACEFO010000133">
    <property type="protein sequence ID" value="KAF8780570.1"/>
    <property type="molecule type" value="Genomic_DNA"/>
</dbReference>
<protein>
    <recommendedName>
        <fullName evidence="3">Disease resistance R13L4/SHOC-2-like LRR domain-containing protein</fullName>
    </recommendedName>
</protein>
<evidence type="ECO:0000313" key="5">
    <source>
        <dbReference type="Proteomes" id="UP000636709"/>
    </source>
</evidence>
<name>A0A835G0H6_9POAL</name>
<dbReference type="Proteomes" id="UP000636709">
    <property type="component" value="Unassembled WGS sequence"/>
</dbReference>
<keyword evidence="5" id="KW-1185">Reference proteome</keyword>
<dbReference type="Pfam" id="PF23598">
    <property type="entry name" value="LRR_14"/>
    <property type="match status" value="1"/>
</dbReference>
<dbReference type="InterPro" id="IPR055414">
    <property type="entry name" value="LRR_R13L4/SHOC2-like"/>
</dbReference>
<evidence type="ECO:0000313" key="4">
    <source>
        <dbReference type="EMBL" id="KAF8780570.1"/>
    </source>
</evidence>
<dbReference type="AlphaFoldDB" id="A0A835G0H6"/>
<proteinExistence type="predicted"/>
<evidence type="ECO:0000256" key="1">
    <source>
        <dbReference type="ARBA" id="ARBA00022737"/>
    </source>
</evidence>
<dbReference type="OrthoDB" id="692178at2759"/>
<feature type="region of interest" description="Disordered" evidence="2">
    <location>
        <begin position="220"/>
        <end position="243"/>
    </location>
</feature>
<organism evidence="4 5">
    <name type="scientific">Digitaria exilis</name>
    <dbReference type="NCBI Taxonomy" id="1010633"/>
    <lineage>
        <taxon>Eukaryota</taxon>
        <taxon>Viridiplantae</taxon>
        <taxon>Streptophyta</taxon>
        <taxon>Embryophyta</taxon>
        <taxon>Tracheophyta</taxon>
        <taxon>Spermatophyta</taxon>
        <taxon>Magnoliopsida</taxon>
        <taxon>Liliopsida</taxon>
        <taxon>Poales</taxon>
        <taxon>Poaceae</taxon>
        <taxon>PACMAD clade</taxon>
        <taxon>Panicoideae</taxon>
        <taxon>Panicodae</taxon>
        <taxon>Paniceae</taxon>
        <taxon>Anthephorinae</taxon>
        <taxon>Digitaria</taxon>
    </lineage>
</organism>
<gene>
    <name evidence="4" type="ORF">HU200_001390</name>
</gene>
<comment type="caution">
    <text evidence="4">The sequence shown here is derived from an EMBL/GenBank/DDBJ whole genome shotgun (WGS) entry which is preliminary data.</text>
</comment>
<keyword evidence="1" id="KW-0677">Repeat</keyword>
<evidence type="ECO:0000259" key="3">
    <source>
        <dbReference type="Pfam" id="PF23598"/>
    </source>
</evidence>
<sequence length="243" mass="26339">MKFCFVGTALKFHVGAMPRLEQLQFGVNAGHGSFGVHGVPFEHIRTKDAIADLDLGLDSLLSLEIVTANVNCLGATAAEVEEVEAVVRGQMEGHPNRPTIRLNRVYETCMLPDEDPEAQVRHYMRVISMDCAGASLCEVDKVEAALRHAADVHPGHPTIELIKINTEADPKDKEAYRNGGTAMSAVSGRKPPQSPTSHDVVPKWCTIIASSHQRTARWPAAVPWDAGDNTGPMPAKLDDPFSS</sequence>
<reference evidence="4" key="1">
    <citation type="submission" date="2020-07" db="EMBL/GenBank/DDBJ databases">
        <title>Genome sequence and genetic diversity analysis of an under-domesticated orphan crop, white fonio (Digitaria exilis).</title>
        <authorList>
            <person name="Bennetzen J.L."/>
            <person name="Chen S."/>
            <person name="Ma X."/>
            <person name="Wang X."/>
            <person name="Yssel A.E.J."/>
            <person name="Chaluvadi S.R."/>
            <person name="Johnson M."/>
            <person name="Gangashetty P."/>
            <person name="Hamidou F."/>
            <person name="Sanogo M.D."/>
            <person name="Zwaenepoel A."/>
            <person name="Wallace J."/>
            <person name="Van De Peer Y."/>
            <person name="Van Deynze A."/>
        </authorList>
    </citation>
    <scope>NUCLEOTIDE SEQUENCE</scope>
    <source>
        <tissue evidence="4">Leaves</tissue>
    </source>
</reference>